<dbReference type="EMBL" id="BAABUK010000023">
    <property type="protein sequence ID" value="GAA5814830.1"/>
    <property type="molecule type" value="Genomic_DNA"/>
</dbReference>
<evidence type="ECO:0000313" key="2">
    <source>
        <dbReference type="Proteomes" id="UP001473302"/>
    </source>
</evidence>
<name>A0ABP9Z6T3_9FUNG</name>
<comment type="caution">
    <text evidence="1">The sequence shown here is derived from an EMBL/GenBank/DDBJ whole genome shotgun (WGS) entry which is preliminary data.</text>
</comment>
<keyword evidence="2" id="KW-1185">Reference proteome</keyword>
<proteinExistence type="predicted"/>
<dbReference type="PANTHER" id="PTHR15430">
    <property type="entry name" value="GLOMULIN"/>
    <property type="match status" value="1"/>
</dbReference>
<evidence type="ECO:0000313" key="1">
    <source>
        <dbReference type="EMBL" id="GAA5814830.1"/>
    </source>
</evidence>
<protein>
    <submittedName>
        <fullName evidence="1">Uncharacterized protein</fullName>
    </submittedName>
</protein>
<dbReference type="InterPro" id="IPR016024">
    <property type="entry name" value="ARM-type_fold"/>
</dbReference>
<dbReference type="Pfam" id="PF08568">
    <property type="entry name" value="Kinetochor_Ybp2"/>
    <property type="match status" value="1"/>
</dbReference>
<dbReference type="SUPFAM" id="SSF48371">
    <property type="entry name" value="ARM repeat"/>
    <property type="match status" value="1"/>
</dbReference>
<reference evidence="1 2" key="1">
    <citation type="submission" date="2024-04" db="EMBL/GenBank/DDBJ databases">
        <title>genome sequences of Mucor flavus KT1a and Helicostylum pulchrum KT1b strains isolated from the surface of a dry-aged beef.</title>
        <authorList>
            <person name="Toyotome T."/>
            <person name="Hosono M."/>
            <person name="Torimaru M."/>
            <person name="Fukuda K."/>
            <person name="Mikami N."/>
        </authorList>
    </citation>
    <scope>NUCLEOTIDE SEQUENCE [LARGE SCALE GENOMIC DNA]</scope>
    <source>
        <strain evidence="1 2">KT1a</strain>
    </source>
</reference>
<organism evidence="1 2">
    <name type="scientific">Mucor flavus</name>
    <dbReference type="NCBI Taxonomy" id="439312"/>
    <lineage>
        <taxon>Eukaryota</taxon>
        <taxon>Fungi</taxon>
        <taxon>Fungi incertae sedis</taxon>
        <taxon>Mucoromycota</taxon>
        <taxon>Mucoromycotina</taxon>
        <taxon>Mucoromycetes</taxon>
        <taxon>Mucorales</taxon>
        <taxon>Mucorineae</taxon>
        <taxon>Mucoraceae</taxon>
        <taxon>Mucor</taxon>
    </lineage>
</organism>
<gene>
    <name evidence="1" type="ORF">MFLAVUS_008333</name>
</gene>
<sequence length="843" mass="98036">MNTARRPVKSISDNKRRWHDKFRQQCTDRLKTARQDKIDKIREEQWMHVILEKEWSQFKAANEKAMKEEGITDMDDLIGQSIRDHQEEENNFYLQQEQVELDNAIEQYQDSLDKKICAHCQRAYLGPSTVNDVPVLSCPNCGFYATERCLVEVEKSAHTHTSTCQGSMEYALEPGTDDTLLAICSVCDLWTMFSINEMESSIFNSNQHYLLDPSIDTISETEQHDANLNISISQLEAIIAKKDAISKSTLSQIIFILKGNNSEKKQNVLTVGFQLLDCLLPLLNDTDIEIQQTSFILIELLADQLDHDELVENMMDQLICISWEYNDEIQCYSLAKLSSEYVQLFGRGLEKMTKARDWMLFLPFLSNYLTKVIDTIETILTTKSMYSGAHSKKTSDFWEKAILLLTNNCLDFIEFIHKKTVAQTVSEFPLDTNDIGLENGDTRRRYLGYYLLSLVYEKILANFDMQLSKVYFQEFHTKYTFQKPLESKERGNFNNKNYKPMFDIVLRCSKISSSCGFSYDRMYRLQDSLNKKDHQNISLEDRLSDDDRQMINSRMYPLSYNGIATLITLSLYDSILYPIIFHTSSVSNFSPDLSVFEFAKKYIGILLNLLVRCNEMICQADKGIFMMLYLSDNTETKVTMNDIQKSIRGPCGPELIFPASRIIEIISSVASTCPDASIRFLSYKLIEKFLNFADDETRVFFFIELLDRCPYPTMRTAAIGLLKDQIDSCFNNKTFSIFTSPLIVKKFFPLIFKSNWSIETFWDDYSHIMQAINLYFYLLLKDEDKNLTTIWNQENINEMKKSYFVSLLNLIQKLELNKENEFQDMQINMIKDNIDKIMNKISK</sequence>
<accession>A0ABP9Z6T3</accession>
<dbReference type="Proteomes" id="UP001473302">
    <property type="component" value="Unassembled WGS sequence"/>
</dbReference>
<dbReference type="InterPro" id="IPR013877">
    <property type="entry name" value="YAP-bd/ALF4/Glomulin"/>
</dbReference>
<dbReference type="InterPro" id="IPR019516">
    <property type="entry name" value="Glomulin/ALF4"/>
</dbReference>
<dbReference type="PANTHER" id="PTHR15430:SF1">
    <property type="entry name" value="GLOMULIN"/>
    <property type="match status" value="1"/>
</dbReference>